<dbReference type="SUPFAM" id="SSF53850">
    <property type="entry name" value="Periplasmic binding protein-like II"/>
    <property type="match status" value="1"/>
</dbReference>
<sequence length="323" mass="34859">MRRSVAGMLILALTGCIAAGCGTITDRIRFGAAGLGGMYHAFADTFSDIAQSDEDYKMEVKTTAGSAANLRLLSDDYVQLAIAQADITNDAYYGTGIFEGKEYQGYSAIAGLYTEACQIVVRDDSDIRSVDDLQGKKISVGEEESGTEQNASQILAAYGLTDQLVDKVNLDYTEAASELKDGEINAFFCTAGIQTTVIGELAKQCGIRLLDLDEKGKDKLLKAYDFYTEYEIPAETYTGQTEPVETVGVKAVLLASDKLSEKTVENLTRTLFANEQELQYSLSADIALDETEAVEGISVPFHKGAVKYYESAGVDVTTEKGSK</sequence>
<dbReference type="AlphaFoldDB" id="A0A844GQ80"/>
<dbReference type="Proteomes" id="UP000437824">
    <property type="component" value="Unassembled WGS sequence"/>
</dbReference>
<dbReference type="PANTHER" id="PTHR42941">
    <property type="entry name" value="SLL1037 PROTEIN"/>
    <property type="match status" value="1"/>
</dbReference>
<dbReference type="EMBL" id="WMBC01000015">
    <property type="protein sequence ID" value="MTD62467.1"/>
    <property type="molecule type" value="Genomic_DNA"/>
</dbReference>
<protein>
    <submittedName>
        <fullName evidence="2">TAXI family TRAP transporter solute-binding subunit</fullName>
    </submittedName>
</protein>
<gene>
    <name evidence="2" type="ORF">GKZ57_14785</name>
</gene>
<dbReference type="RefSeq" id="WP_154780929.1">
    <property type="nucleotide sequence ID" value="NZ_WMBC01000015.1"/>
</dbReference>
<dbReference type="PANTHER" id="PTHR42941:SF1">
    <property type="entry name" value="SLL1037 PROTEIN"/>
    <property type="match status" value="1"/>
</dbReference>
<reference evidence="2 3" key="1">
    <citation type="submission" date="2019-11" db="EMBL/GenBank/DDBJ databases">
        <title>Draft genome sequence of Blautia luti DSM 14534T, isolated from human stool.</title>
        <authorList>
            <person name="Ortiz R."/>
            <person name="Melis-Arcos F."/>
            <person name="Covarrubias P."/>
            <person name="Cardenas J.P."/>
            <person name="Perez-Donoso J."/>
            <person name="Almonacid D."/>
        </authorList>
    </citation>
    <scope>NUCLEOTIDE SEQUENCE [LARGE SCALE GENOMIC DNA]</scope>
    <source>
        <strain evidence="2 3">DSM 14534</strain>
    </source>
</reference>
<name>A0A844GQ80_9FIRM</name>
<evidence type="ECO:0000313" key="2">
    <source>
        <dbReference type="EMBL" id="MTD62467.1"/>
    </source>
</evidence>
<feature type="chain" id="PRO_5032360963" evidence="1">
    <location>
        <begin position="19"/>
        <end position="323"/>
    </location>
</feature>
<accession>A0A844GQ80</accession>
<dbReference type="PROSITE" id="PS51257">
    <property type="entry name" value="PROKAR_LIPOPROTEIN"/>
    <property type="match status" value="1"/>
</dbReference>
<comment type="caution">
    <text evidence="2">The sequence shown here is derived from an EMBL/GenBank/DDBJ whole genome shotgun (WGS) entry which is preliminary data.</text>
</comment>
<dbReference type="NCBIfam" id="TIGR02122">
    <property type="entry name" value="TRAP_TAXI"/>
    <property type="match status" value="1"/>
</dbReference>
<dbReference type="Gene3D" id="3.40.190.10">
    <property type="entry name" value="Periplasmic binding protein-like II"/>
    <property type="match status" value="2"/>
</dbReference>
<keyword evidence="1" id="KW-0732">Signal</keyword>
<evidence type="ECO:0000313" key="3">
    <source>
        <dbReference type="Proteomes" id="UP000437824"/>
    </source>
</evidence>
<organism evidence="2 3">
    <name type="scientific">Blautia luti DSM 14534 = JCM 17040</name>
    <dbReference type="NCBI Taxonomy" id="649762"/>
    <lineage>
        <taxon>Bacteria</taxon>
        <taxon>Bacillati</taxon>
        <taxon>Bacillota</taxon>
        <taxon>Clostridia</taxon>
        <taxon>Lachnospirales</taxon>
        <taxon>Lachnospiraceae</taxon>
        <taxon>Blautia</taxon>
    </lineage>
</organism>
<dbReference type="InterPro" id="IPR011852">
    <property type="entry name" value="TRAP_TAXI"/>
</dbReference>
<dbReference type="Pfam" id="PF16868">
    <property type="entry name" value="NMT1_3"/>
    <property type="match status" value="1"/>
</dbReference>
<dbReference type="CDD" id="cd13567">
    <property type="entry name" value="PBP2_TtGluBP"/>
    <property type="match status" value="1"/>
</dbReference>
<evidence type="ECO:0000256" key="1">
    <source>
        <dbReference type="SAM" id="SignalP"/>
    </source>
</evidence>
<proteinExistence type="predicted"/>
<feature type="signal peptide" evidence="1">
    <location>
        <begin position="1"/>
        <end position="18"/>
    </location>
</feature>